<feature type="domain" description="Class II aldolase/adducin N-terminal" evidence="3">
    <location>
        <begin position="10"/>
        <end position="184"/>
    </location>
</feature>
<dbReference type="InterPro" id="IPR050197">
    <property type="entry name" value="Aldolase_class_II_sugar_metab"/>
</dbReference>
<dbReference type="GO" id="GO:0046872">
    <property type="term" value="F:metal ion binding"/>
    <property type="evidence" value="ECO:0007669"/>
    <property type="project" value="UniProtKB-KW"/>
</dbReference>
<dbReference type="Gene3D" id="3.30.1050.10">
    <property type="entry name" value="SCP2 sterol-binding domain"/>
    <property type="match status" value="1"/>
</dbReference>
<evidence type="ECO:0000313" key="5">
    <source>
        <dbReference type="Proteomes" id="UP000229641"/>
    </source>
</evidence>
<dbReference type="PANTHER" id="PTHR22789:SF0">
    <property type="entry name" value="3-OXO-TETRONATE 4-PHOSPHATE DECARBOXYLASE-RELATED"/>
    <property type="match status" value="1"/>
</dbReference>
<organism evidence="4 5">
    <name type="scientific">Candidatus Ghiorseimicrobium undicola</name>
    <dbReference type="NCBI Taxonomy" id="1974746"/>
    <lineage>
        <taxon>Bacteria</taxon>
        <taxon>Pseudomonadati</taxon>
        <taxon>Candidatus Omnitrophota</taxon>
        <taxon>Candidatus Ghiorseimicrobium</taxon>
    </lineage>
</organism>
<dbReference type="GO" id="GO:0016832">
    <property type="term" value="F:aldehyde-lyase activity"/>
    <property type="evidence" value="ECO:0007669"/>
    <property type="project" value="TreeGrafter"/>
</dbReference>
<keyword evidence="2" id="KW-0456">Lyase</keyword>
<dbReference type="InterPro" id="IPR036527">
    <property type="entry name" value="SCP2_sterol-bd_dom_sf"/>
</dbReference>
<dbReference type="SUPFAM" id="SSF55718">
    <property type="entry name" value="SCP-like"/>
    <property type="match status" value="1"/>
</dbReference>
<accession>A0A2H0M0F4</accession>
<dbReference type="SMART" id="SM01007">
    <property type="entry name" value="Aldolase_II"/>
    <property type="match status" value="1"/>
</dbReference>
<dbReference type="InterPro" id="IPR001303">
    <property type="entry name" value="Aldolase_II/adducin_N"/>
</dbReference>
<gene>
    <name evidence="4" type="ORF">COV72_04180</name>
</gene>
<dbReference type="Gene3D" id="3.40.225.10">
    <property type="entry name" value="Class II aldolase/adducin N-terminal domain"/>
    <property type="match status" value="1"/>
</dbReference>
<dbReference type="Pfam" id="PF00596">
    <property type="entry name" value="Aldolase_II"/>
    <property type="match status" value="1"/>
</dbReference>
<dbReference type="GO" id="GO:0019323">
    <property type="term" value="P:pentose catabolic process"/>
    <property type="evidence" value="ECO:0007669"/>
    <property type="project" value="TreeGrafter"/>
</dbReference>
<protein>
    <recommendedName>
        <fullName evidence="3">Class II aldolase/adducin N-terminal domain-containing protein</fullName>
    </recommendedName>
</protein>
<proteinExistence type="predicted"/>
<dbReference type="AlphaFoldDB" id="A0A2H0M0F4"/>
<keyword evidence="1" id="KW-0479">Metal-binding</keyword>
<sequence>MKIQYNEAKERIIFWAGQLHQKSLISGPVGNISCRIEKDKFLVTTHNAYLGYLGNSEIIPVDNDGKMLEKSDKKPTSELALHLEAYKNKEVNAVIHAHPPFTTAFYSKFKTLDIFSYEARLYMSNIPALEQDGPIVTDVKPVAESFKTSNIVVLKKHGVVAIGASFKETFSSIEMLEEACKVNIVLTNTTVNSTPAVETVKIDDELKKYSLFSPEHIKKIVSLVNEDTEIKEKGAALNLTTKLAIKVEEENKIYNFHFNKGNIDKVTNDEGAEFVISGPVSVWRLVFERKLDPFAAATQKKLKLNGDMAKLSRWYSPFNRIFDLWKLAPVK</sequence>
<evidence type="ECO:0000256" key="2">
    <source>
        <dbReference type="ARBA" id="ARBA00023239"/>
    </source>
</evidence>
<dbReference type="InterPro" id="IPR036409">
    <property type="entry name" value="Aldolase_II/adducin_N_sf"/>
</dbReference>
<dbReference type="SUPFAM" id="SSF53639">
    <property type="entry name" value="AraD/HMP-PK domain-like"/>
    <property type="match status" value="1"/>
</dbReference>
<dbReference type="GO" id="GO:0005829">
    <property type="term" value="C:cytosol"/>
    <property type="evidence" value="ECO:0007669"/>
    <property type="project" value="TreeGrafter"/>
</dbReference>
<evidence type="ECO:0000259" key="3">
    <source>
        <dbReference type="SMART" id="SM01007"/>
    </source>
</evidence>
<dbReference type="Pfam" id="PF02036">
    <property type="entry name" value="SCP2"/>
    <property type="match status" value="1"/>
</dbReference>
<reference evidence="4 5" key="1">
    <citation type="submission" date="2017-09" db="EMBL/GenBank/DDBJ databases">
        <title>Depth-based differentiation of microbial function through sediment-hosted aquifers and enrichment of novel symbionts in the deep terrestrial subsurface.</title>
        <authorList>
            <person name="Probst A.J."/>
            <person name="Ladd B."/>
            <person name="Jarett J.K."/>
            <person name="Geller-Mcgrath D.E."/>
            <person name="Sieber C.M."/>
            <person name="Emerson J.B."/>
            <person name="Anantharaman K."/>
            <person name="Thomas B.C."/>
            <person name="Malmstrom R."/>
            <person name="Stieglmeier M."/>
            <person name="Klingl A."/>
            <person name="Woyke T."/>
            <person name="Ryan C.M."/>
            <person name="Banfield J.F."/>
        </authorList>
    </citation>
    <scope>NUCLEOTIDE SEQUENCE [LARGE SCALE GENOMIC DNA]</scope>
    <source>
        <strain evidence="4">CG11_big_fil_rev_8_21_14_0_20_42_13</strain>
    </source>
</reference>
<dbReference type="EMBL" id="PCWA01000064">
    <property type="protein sequence ID" value="PIQ89205.1"/>
    <property type="molecule type" value="Genomic_DNA"/>
</dbReference>
<dbReference type="PANTHER" id="PTHR22789">
    <property type="entry name" value="FUCULOSE PHOSPHATE ALDOLASE"/>
    <property type="match status" value="1"/>
</dbReference>
<evidence type="ECO:0000313" key="4">
    <source>
        <dbReference type="EMBL" id="PIQ89205.1"/>
    </source>
</evidence>
<dbReference type="Proteomes" id="UP000229641">
    <property type="component" value="Unassembled WGS sequence"/>
</dbReference>
<evidence type="ECO:0000256" key="1">
    <source>
        <dbReference type="ARBA" id="ARBA00022723"/>
    </source>
</evidence>
<name>A0A2H0M0F4_9BACT</name>
<dbReference type="InterPro" id="IPR003033">
    <property type="entry name" value="SCP2_sterol-bd_dom"/>
</dbReference>
<comment type="caution">
    <text evidence="4">The sequence shown here is derived from an EMBL/GenBank/DDBJ whole genome shotgun (WGS) entry which is preliminary data.</text>
</comment>